<dbReference type="HOGENOM" id="CLU_3286318_0_0_4"/>
<organism evidence="2">
    <name type="scientific">Burkholderia pseudomallei 1710a</name>
    <dbReference type="NCBI Taxonomy" id="320371"/>
    <lineage>
        <taxon>Bacteria</taxon>
        <taxon>Pseudomonadati</taxon>
        <taxon>Pseudomonadota</taxon>
        <taxon>Betaproteobacteria</taxon>
        <taxon>Burkholderiales</taxon>
        <taxon>Burkholderiaceae</taxon>
        <taxon>Burkholderia</taxon>
        <taxon>pseudomallei group</taxon>
    </lineage>
</organism>
<gene>
    <name evidence="2" type="ORF">BURPS1710A_A2165</name>
</gene>
<sequence>MPARRRAATPSRGGSPVFSGRPDAYFDRTAKQTVSFIQQL</sequence>
<dbReference type="EMBL" id="CM000833">
    <property type="protein sequence ID" value="EET02725.1"/>
    <property type="molecule type" value="Genomic_DNA"/>
</dbReference>
<reference evidence="2" key="1">
    <citation type="submission" date="2009-05" db="EMBL/GenBank/DDBJ databases">
        <authorList>
            <person name="Harkins D.M."/>
            <person name="DeShazer D."/>
            <person name="Woods D.E."/>
            <person name="Brinkac L.M."/>
            <person name="Brown K.A."/>
            <person name="Hung G.C."/>
            <person name="Tuanyok A."/>
            <person name="Zhang B."/>
            <person name="Nierman W.C."/>
        </authorList>
    </citation>
    <scope>NUCLEOTIDE SEQUENCE [LARGE SCALE GENOMIC DNA]</scope>
    <source>
        <strain evidence="2">1710a</strain>
    </source>
</reference>
<dbReference type="Proteomes" id="UP000001812">
    <property type="component" value="Chromosome II"/>
</dbReference>
<name>A0A0E1VPE0_BURPE</name>
<evidence type="ECO:0000313" key="2">
    <source>
        <dbReference type="EMBL" id="EET02725.1"/>
    </source>
</evidence>
<dbReference type="AlphaFoldDB" id="A0A0E1VPE0"/>
<feature type="region of interest" description="Disordered" evidence="1">
    <location>
        <begin position="1"/>
        <end position="24"/>
    </location>
</feature>
<evidence type="ECO:0000256" key="1">
    <source>
        <dbReference type="SAM" id="MobiDB-lite"/>
    </source>
</evidence>
<proteinExistence type="predicted"/>
<accession>A0A0E1VPE0</accession>
<protein>
    <submittedName>
        <fullName evidence="2">Uncharacterized protein</fullName>
    </submittedName>
</protein>